<gene>
    <name evidence="2" type="ORF">SAMN05445850_5021</name>
</gene>
<dbReference type="AlphaFoldDB" id="A0A1H1JJZ6"/>
<evidence type="ECO:0000313" key="2">
    <source>
        <dbReference type="EMBL" id="SDR50240.1"/>
    </source>
</evidence>
<keyword evidence="3" id="KW-1185">Reference proteome</keyword>
<name>A0A1H1JJZ6_9BURK</name>
<dbReference type="EMBL" id="FNKX01000002">
    <property type="protein sequence ID" value="SDR50240.1"/>
    <property type="molecule type" value="Genomic_DNA"/>
</dbReference>
<sequence>MAKSQLRSTREAKKPKQPAKPSVPAKPFSTVRSRVANEGVAKKKT</sequence>
<organism evidence="2 3">
    <name type="scientific">Paraburkholderia tuberum</name>
    <dbReference type="NCBI Taxonomy" id="157910"/>
    <lineage>
        <taxon>Bacteria</taxon>
        <taxon>Pseudomonadati</taxon>
        <taxon>Pseudomonadota</taxon>
        <taxon>Betaproteobacteria</taxon>
        <taxon>Burkholderiales</taxon>
        <taxon>Burkholderiaceae</taxon>
        <taxon>Paraburkholderia</taxon>
    </lineage>
</organism>
<dbReference type="STRING" id="157910.SAMN05445850_5021"/>
<feature type="region of interest" description="Disordered" evidence="1">
    <location>
        <begin position="1"/>
        <end position="45"/>
    </location>
</feature>
<accession>A0A1H1JJZ6</accession>
<dbReference type="Proteomes" id="UP000199365">
    <property type="component" value="Unassembled WGS sequence"/>
</dbReference>
<evidence type="ECO:0000256" key="1">
    <source>
        <dbReference type="SAM" id="MobiDB-lite"/>
    </source>
</evidence>
<proteinExistence type="predicted"/>
<reference evidence="3" key="1">
    <citation type="submission" date="2016-10" db="EMBL/GenBank/DDBJ databases">
        <authorList>
            <person name="Varghese N."/>
            <person name="Submissions S."/>
        </authorList>
    </citation>
    <scope>NUCLEOTIDE SEQUENCE [LARGE SCALE GENOMIC DNA]</scope>
    <source>
        <strain evidence="3">DUS833</strain>
    </source>
</reference>
<evidence type="ECO:0000313" key="3">
    <source>
        <dbReference type="Proteomes" id="UP000199365"/>
    </source>
</evidence>
<protein>
    <submittedName>
        <fullName evidence="2">Uncharacterized protein</fullName>
    </submittedName>
</protein>